<dbReference type="GO" id="GO:0016705">
    <property type="term" value="F:oxidoreductase activity, acting on paired donors, with incorporation or reduction of molecular oxygen"/>
    <property type="evidence" value="ECO:0007669"/>
    <property type="project" value="InterPro"/>
</dbReference>
<keyword evidence="7" id="KW-0503">Monooxygenase</keyword>
<proteinExistence type="inferred from homology"/>
<dbReference type="GeneID" id="31008470"/>
<comment type="cofactor">
    <cofactor evidence="1">
        <name>heme</name>
        <dbReference type="ChEBI" id="CHEBI:30413"/>
    </cofactor>
</comment>
<comment type="caution">
    <text evidence="8">The sequence shown here is derived from an EMBL/GenBank/DDBJ whole genome shotgun (WGS) entry which is preliminary data.</text>
</comment>
<evidence type="ECO:0000313" key="9">
    <source>
        <dbReference type="Proteomes" id="UP000214365"/>
    </source>
</evidence>
<dbReference type="GO" id="GO:0005506">
    <property type="term" value="F:iron ion binding"/>
    <property type="evidence" value="ECO:0007669"/>
    <property type="project" value="InterPro"/>
</dbReference>
<sequence>MLAILDEALGCYPPDAVSSPRLVPPGDHEIAGWLVSGGTRVGIWQWPMYHDERLFTDPFYFDPDRFYNKGDEKSRTEELHWQEPGLCRDEVDTHEVGMGVRYAN</sequence>
<comment type="similarity">
    <text evidence="2">Belongs to the cytochrome P450 family.</text>
</comment>
<dbReference type="AlphaFoldDB" id="A0A225AB96"/>
<gene>
    <name evidence="8" type="ORF">UA08_08714</name>
</gene>
<dbReference type="PANTHER" id="PTHR24305:SF230">
    <property type="entry name" value="P450, PUTATIVE (EUROFUNG)-RELATED"/>
    <property type="match status" value="1"/>
</dbReference>
<dbReference type="PANTHER" id="PTHR24305">
    <property type="entry name" value="CYTOCHROME P450"/>
    <property type="match status" value="1"/>
</dbReference>
<keyword evidence="6" id="KW-0408">Iron</keyword>
<keyword evidence="5" id="KW-0560">Oxidoreductase</keyword>
<organism evidence="8 9">
    <name type="scientific">Talaromyces atroroseus</name>
    <dbReference type="NCBI Taxonomy" id="1441469"/>
    <lineage>
        <taxon>Eukaryota</taxon>
        <taxon>Fungi</taxon>
        <taxon>Dikarya</taxon>
        <taxon>Ascomycota</taxon>
        <taxon>Pezizomycotina</taxon>
        <taxon>Eurotiomycetes</taxon>
        <taxon>Eurotiomycetidae</taxon>
        <taxon>Eurotiales</taxon>
        <taxon>Trichocomaceae</taxon>
        <taxon>Talaromyces</taxon>
        <taxon>Talaromyces sect. Trachyspermi</taxon>
    </lineage>
</organism>
<dbReference type="EMBL" id="LFMY01000016">
    <property type="protein sequence ID" value="OKL56033.1"/>
    <property type="molecule type" value="Genomic_DNA"/>
</dbReference>
<name>A0A225AB96_TALAT</name>
<dbReference type="OrthoDB" id="1470350at2759"/>
<dbReference type="InterPro" id="IPR036396">
    <property type="entry name" value="Cyt_P450_sf"/>
</dbReference>
<dbReference type="Pfam" id="PF00067">
    <property type="entry name" value="p450"/>
    <property type="match status" value="1"/>
</dbReference>
<keyword evidence="9" id="KW-1185">Reference proteome</keyword>
<dbReference type="Gene3D" id="1.10.630.10">
    <property type="entry name" value="Cytochrome P450"/>
    <property type="match status" value="1"/>
</dbReference>
<dbReference type="InterPro" id="IPR050121">
    <property type="entry name" value="Cytochrome_P450_monoxygenase"/>
</dbReference>
<dbReference type="SUPFAM" id="SSF48264">
    <property type="entry name" value="Cytochrome P450"/>
    <property type="match status" value="1"/>
</dbReference>
<dbReference type="GO" id="GO:0004497">
    <property type="term" value="F:monooxygenase activity"/>
    <property type="evidence" value="ECO:0007669"/>
    <property type="project" value="UniProtKB-KW"/>
</dbReference>
<dbReference type="InterPro" id="IPR001128">
    <property type="entry name" value="Cyt_P450"/>
</dbReference>
<evidence type="ECO:0000256" key="1">
    <source>
        <dbReference type="ARBA" id="ARBA00001971"/>
    </source>
</evidence>
<evidence type="ECO:0000256" key="5">
    <source>
        <dbReference type="ARBA" id="ARBA00023002"/>
    </source>
</evidence>
<evidence type="ECO:0000256" key="2">
    <source>
        <dbReference type="ARBA" id="ARBA00010617"/>
    </source>
</evidence>
<evidence type="ECO:0000256" key="7">
    <source>
        <dbReference type="ARBA" id="ARBA00023033"/>
    </source>
</evidence>
<dbReference type="RefSeq" id="XP_020116154.1">
    <property type="nucleotide sequence ID" value="XM_020263608.1"/>
</dbReference>
<dbReference type="GO" id="GO:0020037">
    <property type="term" value="F:heme binding"/>
    <property type="evidence" value="ECO:0007669"/>
    <property type="project" value="InterPro"/>
</dbReference>
<keyword evidence="4" id="KW-0479">Metal-binding</keyword>
<dbReference type="Proteomes" id="UP000214365">
    <property type="component" value="Unassembled WGS sequence"/>
</dbReference>
<evidence type="ECO:0000256" key="3">
    <source>
        <dbReference type="ARBA" id="ARBA00022617"/>
    </source>
</evidence>
<dbReference type="STRING" id="1441469.A0A225AB96"/>
<reference evidence="8 9" key="1">
    <citation type="submission" date="2015-06" db="EMBL/GenBank/DDBJ databases">
        <title>Talaromyces atroroseus IBT 11181 draft genome.</title>
        <authorList>
            <person name="Rasmussen K.B."/>
            <person name="Rasmussen S."/>
            <person name="Petersen B."/>
            <person name="Sicheritz-Ponten T."/>
            <person name="Mortensen U.H."/>
            <person name="Thrane U."/>
        </authorList>
    </citation>
    <scope>NUCLEOTIDE SEQUENCE [LARGE SCALE GENOMIC DNA]</scope>
    <source>
        <strain evidence="8 9">IBT 11181</strain>
    </source>
</reference>
<keyword evidence="3" id="KW-0349">Heme</keyword>
<accession>A0A225AB96</accession>
<evidence type="ECO:0000256" key="4">
    <source>
        <dbReference type="ARBA" id="ARBA00022723"/>
    </source>
</evidence>
<evidence type="ECO:0000256" key="6">
    <source>
        <dbReference type="ARBA" id="ARBA00023004"/>
    </source>
</evidence>
<protein>
    <submittedName>
        <fullName evidence="8">Uncharacterized protein</fullName>
    </submittedName>
</protein>
<evidence type="ECO:0000313" key="8">
    <source>
        <dbReference type="EMBL" id="OKL56033.1"/>
    </source>
</evidence>